<proteinExistence type="predicted"/>
<dbReference type="AlphaFoldDB" id="A0A1X0QFJ5"/>
<dbReference type="Proteomes" id="UP000192501">
    <property type="component" value="Unassembled WGS sequence"/>
</dbReference>
<dbReference type="EMBL" id="LTAI01000624">
    <property type="protein sequence ID" value="ORD98512.1"/>
    <property type="molecule type" value="Genomic_DNA"/>
</dbReference>
<dbReference type="VEuPathDB" id="MicrosporidiaDB:A0H76_2354"/>
<name>A0A1X0QFJ5_9MICR</name>
<evidence type="ECO:0000313" key="1">
    <source>
        <dbReference type="EMBL" id="ORD98512.1"/>
    </source>
</evidence>
<accession>A0A1X0QFJ5</accession>
<gene>
    <name evidence="1" type="ORF">A0H76_2354</name>
</gene>
<reference evidence="1 2" key="1">
    <citation type="journal article" date="2017" name="Environ. Microbiol.">
        <title>Decay of the glycolytic pathway and adaptation to intranuclear parasitism within Enterocytozoonidae microsporidia.</title>
        <authorList>
            <person name="Wiredu Boakye D."/>
            <person name="Jaroenlak P."/>
            <person name="Prachumwat A."/>
            <person name="Williams T.A."/>
            <person name="Bateman K.S."/>
            <person name="Itsathitphaisarn O."/>
            <person name="Sritunyalucksana K."/>
            <person name="Paszkiewicz K.H."/>
            <person name="Moore K.A."/>
            <person name="Stentiford G.D."/>
            <person name="Williams B.A."/>
        </authorList>
    </citation>
    <scope>NUCLEOTIDE SEQUENCE [LARGE SCALE GENOMIC DNA]</scope>
    <source>
        <strain evidence="2">canceri</strain>
    </source>
</reference>
<sequence length="61" mass="7093">MVCDCMFLQGIGELFFLNKNMDASYYVKILSNNLKKVLIILDLKILKSSKIEIQNIKVKLR</sequence>
<evidence type="ECO:0000313" key="2">
    <source>
        <dbReference type="Proteomes" id="UP000192501"/>
    </source>
</evidence>
<organism evidence="1 2">
    <name type="scientific">Hepatospora eriocheir</name>
    <dbReference type="NCBI Taxonomy" id="1081669"/>
    <lineage>
        <taxon>Eukaryota</taxon>
        <taxon>Fungi</taxon>
        <taxon>Fungi incertae sedis</taxon>
        <taxon>Microsporidia</taxon>
        <taxon>Hepatosporidae</taxon>
        <taxon>Hepatospora</taxon>
    </lineage>
</organism>
<protein>
    <submittedName>
        <fullName evidence="1">Uncharacterized protein</fullName>
    </submittedName>
</protein>
<comment type="caution">
    <text evidence="1">The sequence shown here is derived from an EMBL/GenBank/DDBJ whole genome shotgun (WGS) entry which is preliminary data.</text>
</comment>